<evidence type="ECO:0000313" key="2">
    <source>
        <dbReference type="EMBL" id="KYG26651.1"/>
    </source>
</evidence>
<reference evidence="2" key="1">
    <citation type="submission" date="2016-02" db="EMBL/GenBank/DDBJ databases">
        <title>Genome sequence of Bacillus trypoxylicola KCTC 13244(T).</title>
        <authorList>
            <person name="Jeong H."/>
            <person name="Park S.-H."/>
            <person name="Choi S.-K."/>
        </authorList>
    </citation>
    <scope>NUCLEOTIDE SEQUENCE [LARGE SCALE GENOMIC DNA]</scope>
    <source>
        <strain evidence="2">KCTC 13244</strain>
    </source>
</reference>
<dbReference type="RefSeq" id="WP_061950113.1">
    <property type="nucleotide sequence ID" value="NZ_LTAO01000038.1"/>
</dbReference>
<keyword evidence="1" id="KW-0812">Transmembrane</keyword>
<feature type="transmembrane region" description="Helical" evidence="1">
    <location>
        <begin position="58"/>
        <end position="79"/>
    </location>
</feature>
<accession>A0A161P6J3</accession>
<evidence type="ECO:0000313" key="3">
    <source>
        <dbReference type="Proteomes" id="UP000075806"/>
    </source>
</evidence>
<keyword evidence="1" id="KW-0472">Membrane</keyword>
<dbReference type="EMBL" id="LTAO01000038">
    <property type="protein sequence ID" value="KYG26651.1"/>
    <property type="molecule type" value="Genomic_DNA"/>
</dbReference>
<name>A0A161P6J3_9BACI</name>
<keyword evidence="3" id="KW-1185">Reference proteome</keyword>
<dbReference type="Proteomes" id="UP000075806">
    <property type="component" value="Unassembled WGS sequence"/>
</dbReference>
<evidence type="ECO:0008006" key="4">
    <source>
        <dbReference type="Google" id="ProtNLM"/>
    </source>
</evidence>
<keyword evidence="1" id="KW-1133">Transmembrane helix</keyword>
<dbReference type="AlphaFoldDB" id="A0A161P6J3"/>
<evidence type="ECO:0000256" key="1">
    <source>
        <dbReference type="SAM" id="Phobius"/>
    </source>
</evidence>
<dbReference type="OrthoDB" id="2969583at2"/>
<sequence length="97" mass="10936">MFPDVQTNIWDAVIAVPLIIVLTMVFKLIVKPKDIWVPTFANFLGYGISILISHRHDLAAGIFMGFFYGSAAIGTYSAWKTSWVAFRQPETQIDDKL</sequence>
<gene>
    <name evidence="2" type="ORF">AZF04_12660</name>
</gene>
<comment type="caution">
    <text evidence="2">The sequence shown here is derived from an EMBL/GenBank/DDBJ whole genome shotgun (WGS) entry which is preliminary data.</text>
</comment>
<protein>
    <recommendedName>
        <fullName evidence="4">Holin</fullName>
    </recommendedName>
</protein>
<organism evidence="2 3">
    <name type="scientific">Alkalihalobacillus trypoxylicola</name>
    <dbReference type="NCBI Taxonomy" id="519424"/>
    <lineage>
        <taxon>Bacteria</taxon>
        <taxon>Bacillati</taxon>
        <taxon>Bacillota</taxon>
        <taxon>Bacilli</taxon>
        <taxon>Bacillales</taxon>
        <taxon>Bacillaceae</taxon>
        <taxon>Alkalihalobacillus</taxon>
    </lineage>
</organism>
<feature type="transmembrane region" description="Helical" evidence="1">
    <location>
        <begin position="35"/>
        <end position="52"/>
    </location>
</feature>
<feature type="transmembrane region" description="Helical" evidence="1">
    <location>
        <begin position="12"/>
        <end position="30"/>
    </location>
</feature>
<proteinExistence type="predicted"/>